<dbReference type="EMBL" id="CM041002">
    <property type="protein sequence ID" value="MCJ8749283.1"/>
    <property type="molecule type" value="Genomic_DNA"/>
</dbReference>
<reference evidence="1" key="1">
    <citation type="submission" date="2020-02" db="EMBL/GenBank/DDBJ databases">
        <title>Genome sequencing of the panga catfish, Pangasius djambal.</title>
        <authorList>
            <person name="Wen M."/>
            <person name="Zahm M."/>
            <person name="Roques C."/>
            <person name="Cabau C."/>
            <person name="Klopp C."/>
            <person name="Donnadieu C."/>
            <person name="Jouanno E."/>
            <person name="Avarre J.-C."/>
            <person name="Campet M."/>
            <person name="Ha T."/>
            <person name="Dugue R."/>
            <person name="Lampietro C."/>
            <person name="Louis A."/>
            <person name="Herpin A."/>
            <person name="Echchiki A."/>
            <person name="Berthelot C."/>
            <person name="Parey E."/>
            <person name="Roest-Crollius H."/>
            <person name="Braasch I."/>
            <person name="Postlethwait J.H."/>
            <person name="Bobe J."/>
            <person name="Montfort J."/>
            <person name="Bouchez O."/>
            <person name="Begum T."/>
            <person name="Schartl M."/>
            <person name="Gustiano R."/>
            <person name="Guiguen Y."/>
        </authorList>
    </citation>
    <scope>NUCLEOTIDE SEQUENCE</scope>
    <source>
        <strain evidence="1">Pdj_M5554</strain>
    </source>
</reference>
<gene>
    <name evidence="1" type="ORF">PDJAM_G00174590</name>
</gene>
<comment type="caution">
    <text evidence="1">The sequence shown here is derived from an EMBL/GenBank/DDBJ whole genome shotgun (WGS) entry which is preliminary data.</text>
</comment>
<keyword evidence="2" id="KW-1185">Reference proteome</keyword>
<feature type="non-terminal residue" evidence="1">
    <location>
        <position position="82"/>
    </location>
</feature>
<evidence type="ECO:0000313" key="1">
    <source>
        <dbReference type="EMBL" id="MCJ8749283.1"/>
    </source>
</evidence>
<name>A0ACC5ZNC0_9TELE</name>
<accession>A0ACC5ZNC0</accession>
<organism evidence="1 2">
    <name type="scientific">Pangasius djambal</name>
    <dbReference type="NCBI Taxonomy" id="1691987"/>
    <lineage>
        <taxon>Eukaryota</taxon>
        <taxon>Metazoa</taxon>
        <taxon>Chordata</taxon>
        <taxon>Craniata</taxon>
        <taxon>Vertebrata</taxon>
        <taxon>Euteleostomi</taxon>
        <taxon>Actinopterygii</taxon>
        <taxon>Neopterygii</taxon>
        <taxon>Teleostei</taxon>
        <taxon>Ostariophysi</taxon>
        <taxon>Siluriformes</taxon>
        <taxon>Pangasiidae</taxon>
        <taxon>Pangasius</taxon>
    </lineage>
</organism>
<sequence length="82" mass="9563">MGPRGLLFWLALCLVLVRIYSIYVLETMEDLNKLTNFGKHFPQQGLALLCWLLSQGKFDQNGKLRLNFNPAEEPYGFHEYKN</sequence>
<dbReference type="Proteomes" id="UP000830395">
    <property type="component" value="Chromosome 28"/>
</dbReference>
<protein>
    <submittedName>
        <fullName evidence="1">Uncharacterized protein</fullName>
    </submittedName>
</protein>
<proteinExistence type="predicted"/>
<evidence type="ECO:0000313" key="2">
    <source>
        <dbReference type="Proteomes" id="UP000830395"/>
    </source>
</evidence>